<keyword evidence="1" id="KW-0732">Signal</keyword>
<name>A0ABV6FIX4_9BURK</name>
<accession>A0ABV6FIX4</accession>
<evidence type="ECO:0000313" key="3">
    <source>
        <dbReference type="Proteomes" id="UP001589773"/>
    </source>
</evidence>
<organism evidence="2 3">
    <name type="scientific">Massilia consociata</name>
    <dbReference type="NCBI Taxonomy" id="760117"/>
    <lineage>
        <taxon>Bacteria</taxon>
        <taxon>Pseudomonadati</taxon>
        <taxon>Pseudomonadota</taxon>
        <taxon>Betaproteobacteria</taxon>
        <taxon>Burkholderiales</taxon>
        <taxon>Oxalobacteraceae</taxon>
        <taxon>Telluria group</taxon>
        <taxon>Massilia</taxon>
    </lineage>
</organism>
<evidence type="ECO:0000256" key="1">
    <source>
        <dbReference type="SAM" id="SignalP"/>
    </source>
</evidence>
<keyword evidence="3" id="KW-1185">Reference proteome</keyword>
<evidence type="ECO:0000313" key="2">
    <source>
        <dbReference type="EMBL" id="MFC0253483.1"/>
    </source>
</evidence>
<proteinExistence type="predicted"/>
<protein>
    <submittedName>
        <fullName evidence="2">HAF repeat-containing protein</fullName>
    </submittedName>
</protein>
<dbReference type="RefSeq" id="WP_379680549.1">
    <property type="nucleotide sequence ID" value="NZ_JBHLWP010000013.1"/>
</dbReference>
<gene>
    <name evidence="2" type="ORF">ACFFJK_16405</name>
</gene>
<sequence>MQTHHRSSRISRIPLLLLSLTLGAANAAPAYPEYRVTIVGPAGSQPTDMNQAGAVVGFTPTSDTTSRSFVNYGNGVRNLILPGTTSSLATAINDRGEVVGNYRTGAGQVRGYVYYRGSFRLPDPIPGRTTSFVDINNAGYILAHGRLPSGDGLLSYLRAPNGSYRNIGTLPFENAITNAEALNNRNQITGQSATFILPEIPYYAFIWTRGVMRQLDDFGYTPNYGYAINDRGQGAGTSSVPGLHNRVATLYSNGRLIDIDRSPPSADRYSNGRAINNHGHVVGDSNHLGSFIYRGRRMESLNALIDRRTGWNVSFPVAINDAGQIAARGVRNGVEYAVRLDLIRPHALGTPYIEAEDEAEVAADAGGETK</sequence>
<reference evidence="2 3" key="1">
    <citation type="submission" date="2024-09" db="EMBL/GenBank/DDBJ databases">
        <authorList>
            <person name="Sun Q."/>
            <person name="Mori K."/>
        </authorList>
    </citation>
    <scope>NUCLEOTIDE SEQUENCE [LARGE SCALE GENOMIC DNA]</scope>
    <source>
        <strain evidence="2 3">CCM 7792</strain>
    </source>
</reference>
<feature type="signal peptide" evidence="1">
    <location>
        <begin position="1"/>
        <end position="27"/>
    </location>
</feature>
<dbReference type="Proteomes" id="UP001589773">
    <property type="component" value="Unassembled WGS sequence"/>
</dbReference>
<feature type="chain" id="PRO_5045533671" evidence="1">
    <location>
        <begin position="28"/>
        <end position="370"/>
    </location>
</feature>
<dbReference type="EMBL" id="JBHLWP010000013">
    <property type="protein sequence ID" value="MFC0253483.1"/>
    <property type="molecule type" value="Genomic_DNA"/>
</dbReference>
<comment type="caution">
    <text evidence="2">The sequence shown here is derived from an EMBL/GenBank/DDBJ whole genome shotgun (WGS) entry which is preliminary data.</text>
</comment>